<name>A0A1H5XSG7_9GAMM</name>
<proteinExistence type="predicted"/>
<evidence type="ECO:0000313" key="1">
    <source>
        <dbReference type="EMBL" id="SEG14330.1"/>
    </source>
</evidence>
<accession>A0A1H5XSG7</accession>
<sequence>MFHNMARATAGRNGGGSGGLPEGTIAKYTGDNISGTTLFDEGGNYNGVMTNVTQTPGQVGQALYFNSVAYVSFADIPPFYTSAFTLTLYAQNDSTGAWRALWHQASFQIRTFGGSHWIYMAGLTINAVSITQGVPYRLDITWDGTGDTDSIKFYKDKVLVATRTPSSADTASTVARMGGLQNNSYYFVGWMDEVTIRNYAMTQSEIDAD</sequence>
<evidence type="ECO:0000313" key="2">
    <source>
        <dbReference type="Proteomes" id="UP000236745"/>
    </source>
</evidence>
<dbReference type="EMBL" id="FNVQ01000001">
    <property type="protein sequence ID" value="SEG14330.1"/>
    <property type="molecule type" value="Genomic_DNA"/>
</dbReference>
<dbReference type="GO" id="GO:0030246">
    <property type="term" value="F:carbohydrate binding"/>
    <property type="evidence" value="ECO:0007669"/>
    <property type="project" value="UniProtKB-KW"/>
</dbReference>
<dbReference type="InterPro" id="IPR013320">
    <property type="entry name" value="ConA-like_dom_sf"/>
</dbReference>
<organism evidence="1 2">
    <name type="scientific">Marinobacterium lutimaris</name>
    <dbReference type="NCBI Taxonomy" id="568106"/>
    <lineage>
        <taxon>Bacteria</taxon>
        <taxon>Pseudomonadati</taxon>
        <taxon>Pseudomonadota</taxon>
        <taxon>Gammaproteobacteria</taxon>
        <taxon>Oceanospirillales</taxon>
        <taxon>Oceanospirillaceae</taxon>
        <taxon>Marinobacterium</taxon>
    </lineage>
</organism>
<dbReference type="AlphaFoldDB" id="A0A1H5XSG7"/>
<gene>
    <name evidence="1" type="ORF">SAMN05444390_1011479</name>
</gene>
<keyword evidence="1" id="KW-0430">Lectin</keyword>
<dbReference type="Proteomes" id="UP000236745">
    <property type="component" value="Unassembled WGS sequence"/>
</dbReference>
<dbReference type="SUPFAM" id="SSF49899">
    <property type="entry name" value="Concanavalin A-like lectins/glucanases"/>
    <property type="match status" value="1"/>
</dbReference>
<dbReference type="Pfam" id="PF13385">
    <property type="entry name" value="Laminin_G_3"/>
    <property type="match status" value="1"/>
</dbReference>
<protein>
    <submittedName>
        <fullName evidence="1">Concanavalin A-like lectin/glucanases superfamily protein</fullName>
    </submittedName>
</protein>
<dbReference type="Gene3D" id="2.60.120.200">
    <property type="match status" value="1"/>
</dbReference>
<keyword evidence="2" id="KW-1185">Reference proteome</keyword>
<dbReference type="RefSeq" id="WP_104002380.1">
    <property type="nucleotide sequence ID" value="NZ_FNVQ01000001.1"/>
</dbReference>
<reference evidence="1 2" key="1">
    <citation type="submission" date="2016-10" db="EMBL/GenBank/DDBJ databases">
        <authorList>
            <person name="de Groot N.N."/>
        </authorList>
    </citation>
    <scope>NUCLEOTIDE SEQUENCE [LARGE SCALE GENOMIC DNA]</scope>
    <source>
        <strain evidence="1 2">DSM 22012</strain>
    </source>
</reference>